<dbReference type="EMBL" id="JBHLUH010000039">
    <property type="protein sequence ID" value="MFC0530031.1"/>
    <property type="molecule type" value="Genomic_DNA"/>
</dbReference>
<accession>A0ABV6M5Q2</accession>
<name>A0ABV6M5Q2_9ACTN</name>
<evidence type="ECO:0000256" key="1">
    <source>
        <dbReference type="SAM" id="MobiDB-lite"/>
    </source>
</evidence>
<organism evidence="3 4">
    <name type="scientific">Phytohabitans kaempferiae</name>
    <dbReference type="NCBI Taxonomy" id="1620943"/>
    <lineage>
        <taxon>Bacteria</taxon>
        <taxon>Bacillati</taxon>
        <taxon>Actinomycetota</taxon>
        <taxon>Actinomycetes</taxon>
        <taxon>Micromonosporales</taxon>
        <taxon>Micromonosporaceae</taxon>
    </lineage>
</organism>
<dbReference type="InterPro" id="IPR001279">
    <property type="entry name" value="Metallo-B-lactamas"/>
</dbReference>
<evidence type="ECO:0000259" key="2">
    <source>
        <dbReference type="SMART" id="SM00849"/>
    </source>
</evidence>
<dbReference type="InterPro" id="IPR050662">
    <property type="entry name" value="Sec-metab_biosynth-thioest"/>
</dbReference>
<dbReference type="Pfam" id="PF00753">
    <property type="entry name" value="Lactamase_B"/>
    <property type="match status" value="1"/>
</dbReference>
<evidence type="ECO:0000313" key="4">
    <source>
        <dbReference type="Proteomes" id="UP001589867"/>
    </source>
</evidence>
<reference evidence="3 4" key="1">
    <citation type="submission" date="2024-09" db="EMBL/GenBank/DDBJ databases">
        <authorList>
            <person name="Sun Q."/>
            <person name="Mori K."/>
        </authorList>
    </citation>
    <scope>NUCLEOTIDE SEQUENCE [LARGE SCALE GENOMIC DNA]</scope>
    <source>
        <strain evidence="3 4">TBRC 3947</strain>
    </source>
</reference>
<dbReference type="InterPro" id="IPR036866">
    <property type="entry name" value="RibonucZ/Hydroxyglut_hydro"/>
</dbReference>
<dbReference type="Proteomes" id="UP001589867">
    <property type="component" value="Unassembled WGS sequence"/>
</dbReference>
<gene>
    <name evidence="3" type="ORF">ACFFIA_20415</name>
</gene>
<dbReference type="SMART" id="SM00849">
    <property type="entry name" value="Lactamase_B"/>
    <property type="match status" value="1"/>
</dbReference>
<keyword evidence="4" id="KW-1185">Reference proteome</keyword>
<dbReference type="Gene3D" id="1.10.10.10">
    <property type="entry name" value="Winged helix-like DNA-binding domain superfamily/Winged helix DNA-binding domain"/>
    <property type="match status" value="1"/>
</dbReference>
<dbReference type="PANTHER" id="PTHR23131:SF4">
    <property type="entry name" value="METALLO-BETA-LACTAMASE SUPERFAMILY POTEIN"/>
    <property type="match status" value="1"/>
</dbReference>
<dbReference type="SUPFAM" id="SSF56281">
    <property type="entry name" value="Metallo-hydrolase/oxidoreductase"/>
    <property type="match status" value="1"/>
</dbReference>
<sequence>MAADHDGTPSRVIPDDPERDWTEPGVYEVAPRLYRIPLPLPQDGLRAVNVYALRDGAAIVLVDSGWAVPAARDRLRRALHVLDADEHRISRILVTHAHRDHYNLAVRLRESHPHVRVGIGQGERPALAVAQQPVTEGWGQLADQLRREGAAELAKVLVAEVPVDHDPADWASPDEWIEAPSAVTLDTGTWRAYPTPGHTRGHVVFDDEARGVLFCGDHVLPHITPSIGFEPSPTTSPLRDYLDSLRLVRELPDRVMLPAHGPTGPSVHARVDELVQHHDVRLRQTGEAVAAGSTTAFEVARYLRWTRRARHFDDLDVMSRCLAVTETAAHLDALVGMGLLRETEYDGVRTYGT</sequence>
<dbReference type="Gene3D" id="3.60.15.10">
    <property type="entry name" value="Ribonuclease Z/Hydroxyacylglutathione hydrolase-like"/>
    <property type="match status" value="1"/>
</dbReference>
<feature type="domain" description="Metallo-beta-lactamase" evidence="2">
    <location>
        <begin position="47"/>
        <end position="260"/>
    </location>
</feature>
<comment type="caution">
    <text evidence="3">The sequence shown here is derived from an EMBL/GenBank/DDBJ whole genome shotgun (WGS) entry which is preliminary data.</text>
</comment>
<dbReference type="InterPro" id="IPR036388">
    <property type="entry name" value="WH-like_DNA-bd_sf"/>
</dbReference>
<dbReference type="RefSeq" id="WP_377253114.1">
    <property type="nucleotide sequence ID" value="NZ_JBHLUH010000039.1"/>
</dbReference>
<evidence type="ECO:0000313" key="3">
    <source>
        <dbReference type="EMBL" id="MFC0530031.1"/>
    </source>
</evidence>
<proteinExistence type="predicted"/>
<feature type="region of interest" description="Disordered" evidence="1">
    <location>
        <begin position="1"/>
        <end position="20"/>
    </location>
</feature>
<protein>
    <submittedName>
        <fullName evidence="3">MBL fold metallo-hydrolase</fullName>
    </submittedName>
</protein>
<dbReference type="PANTHER" id="PTHR23131">
    <property type="entry name" value="ENDORIBONUCLEASE LACTB2"/>
    <property type="match status" value="1"/>
</dbReference>